<dbReference type="AlphaFoldDB" id="Q22DJ3"/>
<dbReference type="PANTHER" id="PTHR45756:SF1">
    <property type="entry name" value="PROTEIN KINASE DOMAIN CONTAINING PROTEIN"/>
    <property type="match status" value="1"/>
</dbReference>
<feature type="domain" description="EGF-like" evidence="1">
    <location>
        <begin position="521"/>
        <end position="554"/>
    </location>
</feature>
<dbReference type="SUPFAM" id="SSF57184">
    <property type="entry name" value="Growth factor receptor domain"/>
    <property type="match status" value="5"/>
</dbReference>
<protein>
    <recommendedName>
        <fullName evidence="1">EGF-like domain-containing protein</fullName>
    </recommendedName>
</protein>
<dbReference type="GeneID" id="7844777"/>
<feature type="domain" description="EGF-like" evidence="1">
    <location>
        <begin position="421"/>
        <end position="451"/>
    </location>
</feature>
<feature type="domain" description="EGF-like" evidence="1">
    <location>
        <begin position="571"/>
        <end position="601"/>
    </location>
</feature>
<dbReference type="OrthoDB" id="25879at2759"/>
<dbReference type="InterPro" id="IPR053215">
    <property type="entry name" value="TKL_Ser/Thr_kinase"/>
</dbReference>
<dbReference type="RefSeq" id="XP_001031028.2">
    <property type="nucleotide sequence ID" value="XM_001031028.2"/>
</dbReference>
<dbReference type="InterPro" id="IPR006212">
    <property type="entry name" value="Furin_repeat"/>
</dbReference>
<dbReference type="KEGG" id="tet:TTHERM_00942870"/>
<dbReference type="EMBL" id="GG662797">
    <property type="protein sequence ID" value="EAR83365.2"/>
    <property type="molecule type" value="Genomic_DNA"/>
</dbReference>
<reference evidence="3" key="1">
    <citation type="journal article" date="2006" name="PLoS Biol.">
        <title>Macronuclear genome sequence of the ciliate Tetrahymena thermophila, a model eukaryote.</title>
        <authorList>
            <person name="Eisen J.A."/>
            <person name="Coyne R.S."/>
            <person name="Wu M."/>
            <person name="Wu D."/>
            <person name="Thiagarajan M."/>
            <person name="Wortman J.R."/>
            <person name="Badger J.H."/>
            <person name="Ren Q."/>
            <person name="Amedeo P."/>
            <person name="Jones K.M."/>
            <person name="Tallon L.J."/>
            <person name="Delcher A.L."/>
            <person name="Salzberg S.L."/>
            <person name="Silva J.C."/>
            <person name="Haas B.J."/>
            <person name="Majoros W.H."/>
            <person name="Farzad M."/>
            <person name="Carlton J.M."/>
            <person name="Smith R.K. Jr."/>
            <person name="Garg J."/>
            <person name="Pearlman R.E."/>
            <person name="Karrer K.M."/>
            <person name="Sun L."/>
            <person name="Manning G."/>
            <person name="Elde N.C."/>
            <person name="Turkewitz A.P."/>
            <person name="Asai D.J."/>
            <person name="Wilkes D.E."/>
            <person name="Wang Y."/>
            <person name="Cai H."/>
            <person name="Collins K."/>
            <person name="Stewart B.A."/>
            <person name="Lee S.R."/>
            <person name="Wilamowska K."/>
            <person name="Weinberg Z."/>
            <person name="Ruzzo W.L."/>
            <person name="Wloga D."/>
            <person name="Gaertig J."/>
            <person name="Frankel J."/>
            <person name="Tsao C.-C."/>
            <person name="Gorovsky M.A."/>
            <person name="Keeling P.J."/>
            <person name="Waller R.F."/>
            <person name="Patron N.J."/>
            <person name="Cherry J.M."/>
            <person name="Stover N.A."/>
            <person name="Krieger C.J."/>
            <person name="del Toro C."/>
            <person name="Ryder H.F."/>
            <person name="Williamson S.C."/>
            <person name="Barbeau R.A."/>
            <person name="Hamilton E.P."/>
            <person name="Orias E."/>
        </authorList>
    </citation>
    <scope>NUCLEOTIDE SEQUENCE [LARGE SCALE GENOMIC DNA]</scope>
    <source>
        <strain evidence="3">SB210</strain>
    </source>
</reference>
<dbReference type="InterPro" id="IPR009030">
    <property type="entry name" value="Growth_fac_rcpt_cys_sf"/>
</dbReference>
<feature type="domain" description="EGF-like" evidence="1">
    <location>
        <begin position="371"/>
        <end position="401"/>
    </location>
</feature>
<accession>Q22DJ3</accession>
<keyword evidence="3" id="KW-1185">Reference proteome</keyword>
<proteinExistence type="predicted"/>
<organism evidence="2 3">
    <name type="scientific">Tetrahymena thermophila (strain SB210)</name>
    <dbReference type="NCBI Taxonomy" id="312017"/>
    <lineage>
        <taxon>Eukaryota</taxon>
        <taxon>Sar</taxon>
        <taxon>Alveolata</taxon>
        <taxon>Ciliophora</taxon>
        <taxon>Intramacronucleata</taxon>
        <taxon>Oligohymenophorea</taxon>
        <taxon>Hymenostomatida</taxon>
        <taxon>Tetrahymenina</taxon>
        <taxon>Tetrahymenidae</taxon>
        <taxon>Tetrahymena</taxon>
    </lineage>
</organism>
<gene>
    <name evidence="2" type="ORF">TTHERM_00942870</name>
</gene>
<evidence type="ECO:0000313" key="3">
    <source>
        <dbReference type="Proteomes" id="UP000009168"/>
    </source>
</evidence>
<feature type="domain" description="EGF-like" evidence="1">
    <location>
        <begin position="771"/>
        <end position="801"/>
    </location>
</feature>
<evidence type="ECO:0000259" key="1">
    <source>
        <dbReference type="SMART" id="SM00181"/>
    </source>
</evidence>
<sequence>MVSTCYKIINSSLCFLSSSNSSTIKLIQIYLQVISKGISRNSLLELVNNGSLYYCYCTSGSAPHKFILGDSFQKLQDSKDIINATTYFMYQTYLVIDNNYIVYKNSVYTNIKPPVKSLLTLFLFNQKFDLFLIDNKFCKAILSQDTFECTKLLDLGINSTNQAIISQVFDTDGISLIFTYDYNKNQFVFFDASTLNTIPAIGDKLLNTNNPLDIIQYLNNVYIQNNFYRVTYDSQSTTVNVKLITSSLTSNYYLLPNIQRHYYNFQQKGTNFYLLDINTLYCPSQCPYCSTQDPRQCCPSNCMKCSEKQICQTCISGYFLQPDNTCEKTCPNFAQVDNNNQQCICDPNATFTQSKCICQNKYYMNVNKCIQCQSNCDTCESSTYCLICSSGYYQFPDGSCSQCDIQNGYYKYSLSGDKCGKCSSNCQICQDSTKCLQCSSGFYLFSDGSCNQCDIQNGFYKYFLNVDKCAKCSSNCQVCQDSTKCQQCSKGFYLIQDGSCNICDTKNGFYKYTLNGDKCGNCPPNCQVCIDSTKCSQCSSGFYLFPDGLCNTCDIQNGFYKYQLSDDKCGQCQSNCKLCQNSKSCQQCQVGYYLFTDGSCNLCNIQNGFYKYYQDGDRCGQCQSNCQICENSSKCLQCLKDYYQFPDGSCNLCDTQNGFYRYELNGNKCVKCQSNCQVCQDSNICQRCLSGYFLFPDGSCNLCGVQNGFYIDKINGQKCGKCQSNCQICQEATTCQKCQNGYYLFPNGSCGLCENINGFYNYQLDGDRCGQCSSNCDVCDSSSKCQKCSPGYKLFPDEQCNLCLINGFKSSQECNSCVIRCQADEGNSKDQIRVCQEGFILINSKCEQIYLEYKDPILSQDQINQINQSSKTSSEISSYSSYTQTLVSGVLNIQSFSIVTQGISIQKLSFLILVDINLPALVFIPSKDLKSQLPSQKLSFLNVFKSYLNQEQIQYYDSKFYSADLPDEIVYNSGSGIKKIEHSKLLIEKKFRMKQFMNVDIEETIY</sequence>
<dbReference type="SMART" id="SM00261">
    <property type="entry name" value="FU"/>
    <property type="match status" value="10"/>
</dbReference>
<evidence type="ECO:0000313" key="2">
    <source>
        <dbReference type="EMBL" id="EAR83365.2"/>
    </source>
</evidence>
<dbReference type="Gene3D" id="2.10.220.10">
    <property type="entry name" value="Hormone Receptor, Insulin-like Growth Factor Receptor 1, Chain A, domain 2"/>
    <property type="match status" value="4"/>
</dbReference>
<feature type="domain" description="EGF-like" evidence="1">
    <location>
        <begin position="721"/>
        <end position="754"/>
    </location>
</feature>
<dbReference type="InterPro" id="IPR000742">
    <property type="entry name" value="EGF"/>
</dbReference>
<dbReference type="HOGENOM" id="CLU_280402_0_0_1"/>
<dbReference type="InParanoid" id="Q22DJ3"/>
<name>Q22DJ3_TETTS</name>
<dbReference type="Proteomes" id="UP000009168">
    <property type="component" value="Unassembled WGS sequence"/>
</dbReference>
<dbReference type="PANTHER" id="PTHR45756">
    <property type="entry name" value="PALMITOYLTRANSFERASE"/>
    <property type="match status" value="1"/>
</dbReference>
<feature type="domain" description="EGF-like" evidence="1">
    <location>
        <begin position="671"/>
        <end position="701"/>
    </location>
</feature>
<feature type="domain" description="EGF-like" evidence="1">
    <location>
        <begin position="471"/>
        <end position="501"/>
    </location>
</feature>
<feature type="domain" description="EGF-like" evidence="1">
    <location>
        <begin position="621"/>
        <end position="651"/>
    </location>
</feature>
<dbReference type="SMART" id="SM00181">
    <property type="entry name" value="EGF"/>
    <property type="match status" value="9"/>
</dbReference>